<sequence length="317" mass="32895">MQPIRLAASVYYTLPPIVWALLAAISFGTLTNQQFRTPDNVMNILEQSATLAFLAIGQAFVIAGGLIDLSVGQLVGLVTVIAAMSFEAFPGWGAAVIGGCLVFGAAIGLINGELINRLKMPPLILTFGTLSVLQGCIFMLTDRSVGTTIPAIDFLAHGRVLGIPASTLLVLIVAVVAFYALQRSVFGWHLLAMGNNASSSRKAGLSIRGLTRAAYAISGLCAAIAALVLTGRLGTGFPNAGSGLELDAIVAVVLGGTPLKGGRVNVIAIVCAVLFLGTINNLLNLYQVPAFTQILIKGVIVILAILSDRPRWATSAG</sequence>
<reference evidence="7 8" key="1">
    <citation type="submission" date="2022-04" db="EMBL/GenBank/DDBJ databases">
        <authorList>
            <person name="Ye Y.-Q."/>
            <person name="Du Z.-J."/>
        </authorList>
    </citation>
    <scope>NUCLEOTIDE SEQUENCE [LARGE SCALE GENOMIC DNA]</scope>
    <source>
        <strain evidence="7 8">A6E488</strain>
    </source>
</reference>
<keyword evidence="2" id="KW-1003">Cell membrane</keyword>
<evidence type="ECO:0000313" key="7">
    <source>
        <dbReference type="EMBL" id="MCT8972932.1"/>
    </source>
</evidence>
<gene>
    <name evidence="7" type="ORF">MUB46_13790</name>
</gene>
<keyword evidence="5 6" id="KW-0472">Membrane</keyword>
<dbReference type="InterPro" id="IPR001851">
    <property type="entry name" value="ABC_transp_permease"/>
</dbReference>
<feature type="transmembrane region" description="Helical" evidence="6">
    <location>
        <begin position="122"/>
        <end position="141"/>
    </location>
</feature>
<keyword evidence="8" id="KW-1185">Reference proteome</keyword>
<proteinExistence type="predicted"/>
<feature type="transmembrane region" description="Helical" evidence="6">
    <location>
        <begin position="89"/>
        <end position="110"/>
    </location>
</feature>
<dbReference type="RefSeq" id="WP_261616517.1">
    <property type="nucleotide sequence ID" value="NZ_JALIDZ010000006.1"/>
</dbReference>
<dbReference type="EMBL" id="JALIDZ010000006">
    <property type="protein sequence ID" value="MCT8972932.1"/>
    <property type="molecule type" value="Genomic_DNA"/>
</dbReference>
<comment type="subcellular location">
    <subcellularLocation>
        <location evidence="1">Cell membrane</location>
        <topology evidence="1">Multi-pass membrane protein</topology>
    </subcellularLocation>
</comment>
<name>A0AAW5QYC2_9HYPH</name>
<feature type="transmembrane region" description="Helical" evidence="6">
    <location>
        <begin position="264"/>
        <end position="283"/>
    </location>
</feature>
<evidence type="ECO:0000313" key="8">
    <source>
        <dbReference type="Proteomes" id="UP001320898"/>
    </source>
</evidence>
<organism evidence="7 8">
    <name type="scientific">Microbaculum marinisediminis</name>
    <dbReference type="NCBI Taxonomy" id="2931392"/>
    <lineage>
        <taxon>Bacteria</taxon>
        <taxon>Pseudomonadati</taxon>
        <taxon>Pseudomonadota</taxon>
        <taxon>Alphaproteobacteria</taxon>
        <taxon>Hyphomicrobiales</taxon>
        <taxon>Tepidamorphaceae</taxon>
        <taxon>Microbaculum</taxon>
    </lineage>
</organism>
<evidence type="ECO:0000256" key="2">
    <source>
        <dbReference type="ARBA" id="ARBA00022475"/>
    </source>
</evidence>
<protein>
    <submittedName>
        <fullName evidence="7">ABC transporter permease</fullName>
    </submittedName>
</protein>
<comment type="caution">
    <text evidence="7">The sequence shown here is derived from an EMBL/GenBank/DDBJ whole genome shotgun (WGS) entry which is preliminary data.</text>
</comment>
<evidence type="ECO:0000256" key="1">
    <source>
        <dbReference type="ARBA" id="ARBA00004651"/>
    </source>
</evidence>
<evidence type="ECO:0000256" key="6">
    <source>
        <dbReference type="SAM" id="Phobius"/>
    </source>
</evidence>
<keyword evidence="4 6" id="KW-1133">Transmembrane helix</keyword>
<evidence type="ECO:0000256" key="4">
    <source>
        <dbReference type="ARBA" id="ARBA00022989"/>
    </source>
</evidence>
<dbReference type="Pfam" id="PF02653">
    <property type="entry name" value="BPD_transp_2"/>
    <property type="match status" value="1"/>
</dbReference>
<dbReference type="GO" id="GO:0022857">
    <property type="term" value="F:transmembrane transporter activity"/>
    <property type="evidence" value="ECO:0007669"/>
    <property type="project" value="InterPro"/>
</dbReference>
<feature type="transmembrane region" description="Helical" evidence="6">
    <location>
        <begin position="209"/>
        <end position="229"/>
    </location>
</feature>
<dbReference type="GO" id="GO:0005886">
    <property type="term" value="C:plasma membrane"/>
    <property type="evidence" value="ECO:0007669"/>
    <property type="project" value="UniProtKB-SubCell"/>
</dbReference>
<feature type="transmembrane region" description="Helical" evidence="6">
    <location>
        <begin position="51"/>
        <end position="83"/>
    </location>
</feature>
<feature type="transmembrane region" description="Helical" evidence="6">
    <location>
        <begin position="161"/>
        <end position="181"/>
    </location>
</feature>
<evidence type="ECO:0000256" key="3">
    <source>
        <dbReference type="ARBA" id="ARBA00022692"/>
    </source>
</evidence>
<dbReference type="Proteomes" id="UP001320898">
    <property type="component" value="Unassembled WGS sequence"/>
</dbReference>
<feature type="transmembrane region" description="Helical" evidence="6">
    <location>
        <begin position="12"/>
        <end position="30"/>
    </location>
</feature>
<accession>A0AAW5QYC2</accession>
<evidence type="ECO:0000256" key="5">
    <source>
        <dbReference type="ARBA" id="ARBA00023136"/>
    </source>
</evidence>
<dbReference type="CDD" id="cd06579">
    <property type="entry name" value="TM_PBP1_transp_AraH_like"/>
    <property type="match status" value="1"/>
</dbReference>
<keyword evidence="3 6" id="KW-0812">Transmembrane</keyword>
<dbReference type="PANTHER" id="PTHR32196">
    <property type="entry name" value="ABC TRANSPORTER PERMEASE PROTEIN YPHD-RELATED-RELATED"/>
    <property type="match status" value="1"/>
</dbReference>
<dbReference type="AlphaFoldDB" id="A0AAW5QYC2"/>